<protein>
    <submittedName>
        <fullName evidence="3">Dynein heavy chain</fullName>
    </submittedName>
</protein>
<dbReference type="EMBL" id="BDIP01004227">
    <property type="protein sequence ID" value="GIQ88611.1"/>
    <property type="molecule type" value="Genomic_DNA"/>
</dbReference>
<dbReference type="Gene3D" id="3.40.50.300">
    <property type="entry name" value="P-loop containing nucleotide triphosphate hydrolases"/>
    <property type="match status" value="1"/>
</dbReference>
<accession>A0A9K3D5R1</accession>
<dbReference type="SUPFAM" id="SSF52540">
    <property type="entry name" value="P-loop containing nucleoside triphosphate hydrolases"/>
    <property type="match status" value="1"/>
</dbReference>
<dbReference type="InterPro" id="IPR041466">
    <property type="entry name" value="Dynein_AAA5_ext"/>
</dbReference>
<dbReference type="Gene3D" id="1.10.472.130">
    <property type="match status" value="1"/>
</dbReference>
<dbReference type="GO" id="GO:0045505">
    <property type="term" value="F:dynein intermediate chain binding"/>
    <property type="evidence" value="ECO:0007669"/>
    <property type="project" value="InterPro"/>
</dbReference>
<dbReference type="GO" id="GO:0051959">
    <property type="term" value="F:dynein light intermediate chain binding"/>
    <property type="evidence" value="ECO:0007669"/>
    <property type="project" value="InterPro"/>
</dbReference>
<proteinExistence type="predicted"/>
<dbReference type="InterPro" id="IPR027417">
    <property type="entry name" value="P-loop_NTPase"/>
</dbReference>
<dbReference type="GO" id="GO:0007018">
    <property type="term" value="P:microtubule-based movement"/>
    <property type="evidence" value="ECO:0007669"/>
    <property type="project" value="InterPro"/>
</dbReference>
<dbReference type="AlphaFoldDB" id="A0A9K3D5R1"/>
<dbReference type="Pfam" id="PF12774">
    <property type="entry name" value="AAA_6"/>
    <property type="match status" value="1"/>
</dbReference>
<reference evidence="3 4" key="1">
    <citation type="journal article" date="2018" name="PLoS ONE">
        <title>The draft genome of Kipferlia bialata reveals reductive genome evolution in fornicate parasites.</title>
        <authorList>
            <person name="Tanifuji G."/>
            <person name="Takabayashi S."/>
            <person name="Kume K."/>
            <person name="Takagi M."/>
            <person name="Nakayama T."/>
            <person name="Kamikawa R."/>
            <person name="Inagaki Y."/>
            <person name="Hashimoto T."/>
        </authorList>
    </citation>
    <scope>NUCLEOTIDE SEQUENCE [LARGE SCALE GENOMIC DNA]</scope>
    <source>
        <strain evidence="3">NY0173</strain>
    </source>
</reference>
<evidence type="ECO:0000313" key="3">
    <source>
        <dbReference type="EMBL" id="GIQ88611.1"/>
    </source>
</evidence>
<dbReference type="GO" id="GO:0005524">
    <property type="term" value="F:ATP binding"/>
    <property type="evidence" value="ECO:0007669"/>
    <property type="project" value="InterPro"/>
</dbReference>
<sequence length="350" mass="39058">MNMSKLVDEDAPLFISLTEDLFPGLRVPKTHHDELESSIRAVIDEDPSLIHHDPWVLSLIQLYETSLVRHGIMVLGPAQVGKTQCISGLAKSLTRNGQKHSIWRMNPKAITAPQMFGKLDAQTGDWTDGIFSTLWRRAAKREGEYIWIVLDGPVDSLWIENLNTVLDDNKTLTLANSDRIPMSNTLKLIFEVTTLENASPATVSRAGMIYMSAMNLGWEPVYNGWAATRPANQTASLSALFSEHIQELLTFVETQLHAVMYIPQIGVIRSMLDILVSLLPEDTVGSKKGAVEFSPAHIGRLFVYALVWSLGGTLDLLERTTFTKEIIKRGLDCPTLTGEQTLYDYFVDES</sequence>
<evidence type="ECO:0000259" key="1">
    <source>
        <dbReference type="Pfam" id="PF12774"/>
    </source>
</evidence>
<dbReference type="PANTHER" id="PTHR46961">
    <property type="entry name" value="DYNEIN HEAVY CHAIN 1, AXONEMAL-LIKE PROTEIN"/>
    <property type="match status" value="1"/>
</dbReference>
<dbReference type="PANTHER" id="PTHR46961:SF19">
    <property type="entry name" value="DYNEIN HEAVY CHAIN 5, AXONEMAL"/>
    <property type="match status" value="1"/>
</dbReference>
<dbReference type="InterPro" id="IPR026983">
    <property type="entry name" value="DHC"/>
</dbReference>
<feature type="non-terminal residue" evidence="3">
    <location>
        <position position="350"/>
    </location>
</feature>
<keyword evidence="4" id="KW-1185">Reference proteome</keyword>
<feature type="domain" description="Dynein heavy chain hydrolytic ATP-binding dynein motor region" evidence="1">
    <location>
        <begin position="1"/>
        <end position="83"/>
    </location>
</feature>
<dbReference type="InterPro" id="IPR035699">
    <property type="entry name" value="AAA_6"/>
</dbReference>
<organism evidence="3 4">
    <name type="scientific">Kipferlia bialata</name>
    <dbReference type="NCBI Taxonomy" id="797122"/>
    <lineage>
        <taxon>Eukaryota</taxon>
        <taxon>Metamonada</taxon>
        <taxon>Carpediemonas-like organisms</taxon>
        <taxon>Kipferlia</taxon>
    </lineage>
</organism>
<evidence type="ECO:0000259" key="2">
    <source>
        <dbReference type="Pfam" id="PF17852"/>
    </source>
</evidence>
<dbReference type="OrthoDB" id="447173at2759"/>
<dbReference type="GO" id="GO:0030286">
    <property type="term" value="C:dynein complex"/>
    <property type="evidence" value="ECO:0007669"/>
    <property type="project" value="InterPro"/>
</dbReference>
<dbReference type="Proteomes" id="UP000265618">
    <property type="component" value="Unassembled WGS sequence"/>
</dbReference>
<comment type="caution">
    <text evidence="3">The sequence shown here is derived from an EMBL/GenBank/DDBJ whole genome shotgun (WGS) entry which is preliminary data.</text>
</comment>
<gene>
    <name evidence="3" type="ORF">KIPB_010903</name>
</gene>
<evidence type="ECO:0000313" key="4">
    <source>
        <dbReference type="Proteomes" id="UP000265618"/>
    </source>
</evidence>
<dbReference type="Pfam" id="PF17852">
    <property type="entry name" value="Dynein_AAA_lid"/>
    <property type="match status" value="1"/>
</dbReference>
<feature type="domain" description="Dynein heavy chain AAA 5 extension" evidence="2">
    <location>
        <begin position="237"/>
        <end position="349"/>
    </location>
</feature>
<name>A0A9K3D5R1_9EUKA</name>